<dbReference type="InterPro" id="IPR035093">
    <property type="entry name" value="RelE/ParE_toxin_dom_sf"/>
</dbReference>
<dbReference type="Gene3D" id="3.30.2310.20">
    <property type="entry name" value="RelE-like"/>
    <property type="match status" value="1"/>
</dbReference>
<dbReference type="Pfam" id="PF05016">
    <property type="entry name" value="ParE_toxin"/>
    <property type="match status" value="1"/>
</dbReference>
<name>A0A7X2NU85_9FIRM</name>
<organism evidence="2 3">
    <name type="scientific">Stecheria intestinalis</name>
    <dbReference type="NCBI Taxonomy" id="2606630"/>
    <lineage>
        <taxon>Bacteria</taxon>
        <taxon>Bacillati</taxon>
        <taxon>Bacillota</taxon>
        <taxon>Erysipelotrichia</taxon>
        <taxon>Erysipelotrichales</taxon>
        <taxon>Erysipelotrichaceae</taxon>
        <taxon>Stecheria</taxon>
    </lineage>
</organism>
<dbReference type="InterPro" id="IPR007712">
    <property type="entry name" value="RelE/ParE_toxin"/>
</dbReference>
<dbReference type="AlphaFoldDB" id="A0A7X2NU85"/>
<reference evidence="2 3" key="1">
    <citation type="submission" date="2019-08" db="EMBL/GenBank/DDBJ databases">
        <title>In-depth cultivation of the pig gut microbiome towards novel bacterial diversity and tailored functional studies.</title>
        <authorList>
            <person name="Wylensek D."/>
            <person name="Hitch T.C.A."/>
            <person name="Clavel T."/>
        </authorList>
    </citation>
    <scope>NUCLEOTIDE SEQUENCE [LARGE SCALE GENOMIC DNA]</scope>
    <source>
        <strain evidence="2 3">Oil+RF-744-GAM-WT-6</strain>
    </source>
</reference>
<sequence>MDSFEIVITPDAEADLLEIRDYIAYTLLVPDVALDYIRVIRREIEKLSYMTVSIAPIDKEPWHSRGVHKIIAKNFYIYYRLDESSGRVYVMNVIYAKRDQLKALKKIPIDH</sequence>
<keyword evidence="1" id="KW-1277">Toxin-antitoxin system</keyword>
<evidence type="ECO:0000313" key="2">
    <source>
        <dbReference type="EMBL" id="MSS59228.1"/>
    </source>
</evidence>
<protein>
    <submittedName>
        <fullName evidence="2">Type II toxin-antitoxin system RelE/ParE family toxin</fullName>
    </submittedName>
</protein>
<gene>
    <name evidence="2" type="ORF">FYJ51_10005</name>
</gene>
<evidence type="ECO:0000256" key="1">
    <source>
        <dbReference type="ARBA" id="ARBA00022649"/>
    </source>
</evidence>
<keyword evidence="3" id="KW-1185">Reference proteome</keyword>
<comment type="caution">
    <text evidence="2">The sequence shown here is derived from an EMBL/GenBank/DDBJ whole genome shotgun (WGS) entry which is preliminary data.</text>
</comment>
<dbReference type="Proteomes" id="UP000461880">
    <property type="component" value="Unassembled WGS sequence"/>
</dbReference>
<dbReference type="RefSeq" id="WP_105302623.1">
    <property type="nucleotide sequence ID" value="NZ_VUMN01000026.1"/>
</dbReference>
<proteinExistence type="predicted"/>
<dbReference type="EMBL" id="VUMN01000026">
    <property type="protein sequence ID" value="MSS59228.1"/>
    <property type="molecule type" value="Genomic_DNA"/>
</dbReference>
<accession>A0A7X2NU85</accession>
<evidence type="ECO:0000313" key="3">
    <source>
        <dbReference type="Proteomes" id="UP000461880"/>
    </source>
</evidence>